<proteinExistence type="predicted"/>
<dbReference type="Gene3D" id="1.10.3430.10">
    <property type="entry name" value="Ammonium transporter AmtB like domains"/>
    <property type="match status" value="1"/>
</dbReference>
<evidence type="ECO:0000256" key="3">
    <source>
        <dbReference type="ARBA" id="ARBA00022989"/>
    </source>
</evidence>
<keyword evidence="3 5" id="KW-1133">Transmembrane helix</keyword>
<gene>
    <name evidence="6" type="ORF">EW146_g10273</name>
</gene>
<dbReference type="GO" id="GO:0016020">
    <property type="term" value="C:membrane"/>
    <property type="evidence" value="ECO:0007669"/>
    <property type="project" value="UniProtKB-SubCell"/>
</dbReference>
<dbReference type="InterPro" id="IPR029020">
    <property type="entry name" value="Ammonium/urea_transptr"/>
</dbReference>
<feature type="transmembrane region" description="Helical" evidence="5">
    <location>
        <begin position="78"/>
        <end position="101"/>
    </location>
</feature>
<feature type="transmembrane region" description="Helical" evidence="5">
    <location>
        <begin position="38"/>
        <end position="58"/>
    </location>
</feature>
<dbReference type="SUPFAM" id="SSF111352">
    <property type="entry name" value="Ammonium transporter"/>
    <property type="match status" value="1"/>
</dbReference>
<name>A0A4S4KZ01_9AGAM</name>
<reference evidence="6 7" key="1">
    <citation type="submission" date="2019-02" db="EMBL/GenBank/DDBJ databases">
        <title>Genome sequencing of the rare red list fungi Bondarzewia mesenterica.</title>
        <authorList>
            <person name="Buettner E."/>
            <person name="Kellner H."/>
        </authorList>
    </citation>
    <scope>NUCLEOTIDE SEQUENCE [LARGE SCALE GENOMIC DNA]</scope>
    <source>
        <strain evidence="6 7">DSM 108281</strain>
    </source>
</reference>
<dbReference type="Proteomes" id="UP000310158">
    <property type="component" value="Unassembled WGS sequence"/>
</dbReference>
<evidence type="ECO:0000256" key="5">
    <source>
        <dbReference type="SAM" id="Phobius"/>
    </source>
</evidence>
<keyword evidence="2 5" id="KW-0812">Transmembrane</keyword>
<evidence type="ECO:0000256" key="4">
    <source>
        <dbReference type="ARBA" id="ARBA00023136"/>
    </source>
</evidence>
<evidence type="ECO:0000256" key="1">
    <source>
        <dbReference type="ARBA" id="ARBA00004141"/>
    </source>
</evidence>
<keyword evidence="4 5" id="KW-0472">Membrane</keyword>
<evidence type="ECO:0000313" key="7">
    <source>
        <dbReference type="Proteomes" id="UP000310158"/>
    </source>
</evidence>
<dbReference type="EMBL" id="SGPL01001224">
    <property type="protein sequence ID" value="THH04065.1"/>
    <property type="molecule type" value="Genomic_DNA"/>
</dbReference>
<keyword evidence="7" id="KW-1185">Reference proteome</keyword>
<dbReference type="OrthoDB" id="3019890at2759"/>
<comment type="caution">
    <text evidence="6">The sequence shown here is derived from an EMBL/GenBank/DDBJ whole genome shotgun (WGS) entry which is preliminary data.</text>
</comment>
<evidence type="ECO:0000256" key="2">
    <source>
        <dbReference type="ARBA" id="ARBA00022692"/>
    </source>
</evidence>
<organism evidence="6 7">
    <name type="scientific">Bondarzewia mesenterica</name>
    <dbReference type="NCBI Taxonomy" id="1095465"/>
    <lineage>
        <taxon>Eukaryota</taxon>
        <taxon>Fungi</taxon>
        <taxon>Dikarya</taxon>
        <taxon>Basidiomycota</taxon>
        <taxon>Agaricomycotina</taxon>
        <taxon>Agaricomycetes</taxon>
        <taxon>Russulales</taxon>
        <taxon>Bondarzewiaceae</taxon>
        <taxon>Bondarzewia</taxon>
    </lineage>
</organism>
<feature type="transmembrane region" description="Helical" evidence="5">
    <location>
        <begin position="6"/>
        <end position="26"/>
    </location>
</feature>
<protein>
    <submittedName>
        <fullName evidence="6">Uncharacterized protein</fullName>
    </submittedName>
</protein>
<dbReference type="AlphaFoldDB" id="A0A4S4KZ01"/>
<accession>A0A4S4KZ01</accession>
<comment type="subcellular location">
    <subcellularLocation>
        <location evidence="1">Membrane</location>
        <topology evidence="1">Multi-pass membrane protein</topology>
    </subcellularLocation>
</comment>
<sequence length="183" mass="20586">MADFQPSIAFVAEEVFYFLTITSIVHDMGQHADTCGRLVRLVLLGLFLAFSETGSAYIGNLKYFGLKGFLAKPSIGSAGIPALTFCVFQLTFAAIMPILALDAIAECARPDARLQPDRMLDMEFQQMVVRPRRPRPCRRHTRAYFVGYRRARDQHLLGQAARVRYQAFLDQFSTSGSGSRWLL</sequence>
<evidence type="ECO:0000313" key="6">
    <source>
        <dbReference type="EMBL" id="THH04065.1"/>
    </source>
</evidence>